<evidence type="ECO:0000256" key="2">
    <source>
        <dbReference type="SAM" id="Phobius"/>
    </source>
</evidence>
<name>A0A6B8MBJ6_9HYPH</name>
<dbReference type="Pfam" id="PF03929">
    <property type="entry name" value="PepSY_TM"/>
    <property type="match status" value="1"/>
</dbReference>
<gene>
    <name evidence="3" type="ORF">F7D14_21285</name>
</gene>
<feature type="transmembrane region" description="Helical" evidence="2">
    <location>
        <begin position="206"/>
        <end position="225"/>
    </location>
</feature>
<feature type="region of interest" description="Disordered" evidence="1">
    <location>
        <begin position="309"/>
        <end position="333"/>
    </location>
</feature>
<geneLocation type="plasmid" evidence="3">
    <name>unnamed2</name>
</geneLocation>
<dbReference type="PANTHER" id="PTHR34219">
    <property type="entry name" value="IRON-REGULATED INNER MEMBRANE PROTEIN-RELATED"/>
    <property type="match status" value="1"/>
</dbReference>
<feature type="compositionally biased region" description="Polar residues" evidence="1">
    <location>
        <begin position="317"/>
        <end position="333"/>
    </location>
</feature>
<keyword evidence="4" id="KW-1185">Reference proteome</keyword>
<keyword evidence="2" id="KW-0812">Transmembrane</keyword>
<evidence type="ECO:0000313" key="3">
    <source>
        <dbReference type="EMBL" id="QGN00112.1"/>
    </source>
</evidence>
<keyword evidence="2" id="KW-1133">Transmembrane helix</keyword>
<dbReference type="KEGG" id="mpar:F7D14_21285"/>
<evidence type="ECO:0000313" key="4">
    <source>
        <dbReference type="Proteomes" id="UP000422569"/>
    </source>
</evidence>
<feature type="transmembrane region" description="Helical" evidence="2">
    <location>
        <begin position="419"/>
        <end position="447"/>
    </location>
</feature>
<reference evidence="3 4" key="1">
    <citation type="submission" date="2019-09" db="EMBL/GenBank/DDBJ databases">
        <title>Isolation and complete genome sequencing of Methylocystis species.</title>
        <authorList>
            <person name="Rumah B.L."/>
            <person name="Stead C.E."/>
            <person name="Stevens B.C."/>
            <person name="Minton N.P."/>
            <person name="Grosse-Honebrink A."/>
            <person name="Zhang Y."/>
        </authorList>
    </citation>
    <scope>NUCLEOTIDE SEQUENCE [LARGE SCALE GENOMIC DNA]</scope>
    <source>
        <strain evidence="3 4">BRCS2</strain>
        <plasmid evidence="3 4">unnamed2</plasmid>
    </source>
</reference>
<feature type="transmembrane region" description="Helical" evidence="2">
    <location>
        <begin position="378"/>
        <end position="399"/>
    </location>
</feature>
<evidence type="ECO:0000256" key="1">
    <source>
        <dbReference type="SAM" id="MobiDB-lite"/>
    </source>
</evidence>
<dbReference type="InterPro" id="IPR005625">
    <property type="entry name" value="PepSY-ass_TM"/>
</dbReference>
<dbReference type="RefSeq" id="WP_154420466.1">
    <property type="nucleotide sequence ID" value="NZ_CP044333.1"/>
</dbReference>
<dbReference type="PANTHER" id="PTHR34219:SF1">
    <property type="entry name" value="PEPSY DOMAIN-CONTAINING PROTEIN"/>
    <property type="match status" value="1"/>
</dbReference>
<keyword evidence="3" id="KW-0614">Plasmid</keyword>
<keyword evidence="2" id="KW-0472">Membrane</keyword>
<dbReference type="EMBL" id="CP044333">
    <property type="protein sequence ID" value="QGN00112.1"/>
    <property type="molecule type" value="Genomic_DNA"/>
</dbReference>
<accession>A0A6B8MBJ6</accession>
<protein>
    <submittedName>
        <fullName evidence="3">PepSY domain-containing protein</fullName>
    </submittedName>
</protein>
<proteinExistence type="predicted"/>
<feature type="transmembrane region" description="Helical" evidence="2">
    <location>
        <begin position="157"/>
        <end position="178"/>
    </location>
</feature>
<feature type="transmembrane region" description="Helical" evidence="2">
    <location>
        <begin position="30"/>
        <end position="52"/>
    </location>
</feature>
<dbReference type="AlphaFoldDB" id="A0A6B8MBJ6"/>
<dbReference type="Proteomes" id="UP000422569">
    <property type="component" value="Plasmid unnamed2"/>
</dbReference>
<sequence length="477" mass="52664">MTNAVGSIEARERRRVDHAAFYRMIWRWHFYAGLFCLPFVTILALSGSVYLFKPQIDAYFDRPYTHMTLSGAPRSLDDQVETALAAVPDSRIKGLELREDTTDAARVSVMDETGREQRVLVRPDTLEILAVQDEKWRLSSFMHDIHGSMLLGKPGAIMLELAGAWAIVMIITGLYMWWPRGGGLAGLLYPRDGRPFLRDLHAVTGFYVSFFALFLLVSGLPWTVVWGEGFKMARDAPSQPQQQVDWTTGPASEKAQRMAEYNSAPRAADEHAEHRDHAGMKHDAASKRLEGFDRVAQLARPEHLAAPVILTPPSPKNPNWQVRSATQNRPQQKTLSFDPTSFALVNREDFSGKAMIDKVVGVGIAAHEGHLFGVANQLLGLFTALSFLALVVSSLLMWLRRRQAGALGAPPALAEPPRLAPALVLLILLIGLFLPTLGVSLVAVFCFEAAAKRFTPGIAAWLGLTPRAARLNSRDGL</sequence>
<organism evidence="3 4">
    <name type="scientific">Methylocystis parvus</name>
    <dbReference type="NCBI Taxonomy" id="134"/>
    <lineage>
        <taxon>Bacteria</taxon>
        <taxon>Pseudomonadati</taxon>
        <taxon>Pseudomonadota</taxon>
        <taxon>Alphaproteobacteria</taxon>
        <taxon>Hyphomicrobiales</taxon>
        <taxon>Methylocystaceae</taxon>
        <taxon>Methylocystis</taxon>
    </lineage>
</organism>